<dbReference type="STRING" id="857293.CAAU_0142"/>
<name>G0V3V1_9CLOT</name>
<dbReference type="AlphaFoldDB" id="G0V3V1"/>
<keyword evidence="1" id="KW-1133">Transmembrane helix</keyword>
<organism evidence="2 3">
    <name type="scientific">Caloramator australicus RC3</name>
    <dbReference type="NCBI Taxonomy" id="857293"/>
    <lineage>
        <taxon>Bacteria</taxon>
        <taxon>Bacillati</taxon>
        <taxon>Bacillota</taxon>
        <taxon>Clostridia</taxon>
        <taxon>Eubacteriales</taxon>
        <taxon>Clostridiaceae</taxon>
        <taxon>Caloramator</taxon>
    </lineage>
</organism>
<evidence type="ECO:0000256" key="1">
    <source>
        <dbReference type="SAM" id="Phobius"/>
    </source>
</evidence>
<evidence type="ECO:0000313" key="3">
    <source>
        <dbReference type="Proteomes" id="UP000007652"/>
    </source>
</evidence>
<feature type="transmembrane region" description="Helical" evidence="1">
    <location>
        <begin position="100"/>
        <end position="127"/>
    </location>
</feature>
<dbReference type="EMBL" id="CAKP01000004">
    <property type="protein sequence ID" value="CCC57791.1"/>
    <property type="molecule type" value="Genomic_DNA"/>
</dbReference>
<accession>G0V3V1</accession>
<dbReference type="RefSeq" id="WP_008907514.1">
    <property type="nucleotide sequence ID" value="NZ_CAKP01000004.1"/>
</dbReference>
<protein>
    <submittedName>
        <fullName evidence="2">Uncharacterized protein</fullName>
    </submittedName>
</protein>
<proteinExistence type="predicted"/>
<gene>
    <name evidence="2" type="ORF">CAAU_0142</name>
</gene>
<reference evidence="2 3" key="1">
    <citation type="journal article" date="2011" name="J. Bacteriol.">
        <title>Draft genome sequence of Caloramator australicus strain RC3T, a thermoanaerobe from the Great Artesian Basin of Australia.</title>
        <authorList>
            <person name="Ogg C.D."/>
            <person name="Patel B.K.C."/>
        </authorList>
    </citation>
    <scope>NUCLEOTIDE SEQUENCE [LARGE SCALE GENOMIC DNA]</scope>
    <source>
        <strain evidence="2 3">RC3</strain>
    </source>
</reference>
<comment type="caution">
    <text evidence="2">The sequence shown here is derived from an EMBL/GenBank/DDBJ whole genome shotgun (WGS) entry which is preliminary data.</text>
</comment>
<sequence length="132" mass="14860">MRKKLLGFWLAVTLLLTSFITPFLELVNAAPKAGGGGFKSGSFKSSPFNSGGFKSGTFKSTPKYTLPLPKSYQRKSYTPKNYIPIPVPWGGFWGSPFRSVYTGFVLVSLINFIFKIIVFLLVLYIIFKIFRR</sequence>
<keyword evidence="1" id="KW-0812">Transmembrane</keyword>
<dbReference type="OrthoDB" id="10008148at2"/>
<keyword evidence="3" id="KW-1185">Reference proteome</keyword>
<dbReference type="Proteomes" id="UP000007652">
    <property type="component" value="Unassembled WGS sequence"/>
</dbReference>
<evidence type="ECO:0000313" key="2">
    <source>
        <dbReference type="EMBL" id="CCC57791.1"/>
    </source>
</evidence>
<keyword evidence="1" id="KW-0472">Membrane</keyword>